<feature type="region of interest" description="Disordered" evidence="4">
    <location>
        <begin position="1480"/>
        <end position="1539"/>
    </location>
</feature>
<proteinExistence type="predicted"/>
<dbReference type="EMBL" id="LSRX01000005">
    <property type="protein sequence ID" value="OLQ15246.1"/>
    <property type="molecule type" value="Genomic_DNA"/>
</dbReference>
<organism evidence="6 7">
    <name type="scientific">Symbiodinium microadriaticum</name>
    <name type="common">Dinoflagellate</name>
    <name type="synonym">Zooxanthella microadriatica</name>
    <dbReference type="NCBI Taxonomy" id="2951"/>
    <lineage>
        <taxon>Eukaryota</taxon>
        <taxon>Sar</taxon>
        <taxon>Alveolata</taxon>
        <taxon>Dinophyceae</taxon>
        <taxon>Suessiales</taxon>
        <taxon>Symbiodiniaceae</taxon>
        <taxon>Symbiodinium</taxon>
    </lineage>
</organism>
<feature type="region of interest" description="Disordered" evidence="4">
    <location>
        <begin position="58"/>
        <end position="77"/>
    </location>
</feature>
<dbReference type="PROSITE" id="PS00518">
    <property type="entry name" value="ZF_RING_1"/>
    <property type="match status" value="1"/>
</dbReference>
<keyword evidence="7" id="KW-1185">Reference proteome</keyword>
<feature type="compositionally biased region" description="Pro residues" evidence="4">
    <location>
        <begin position="137"/>
        <end position="146"/>
    </location>
</feature>
<keyword evidence="2" id="KW-0863">Zinc-finger</keyword>
<evidence type="ECO:0000256" key="1">
    <source>
        <dbReference type="ARBA" id="ARBA00022723"/>
    </source>
</evidence>
<evidence type="ECO:0000313" key="7">
    <source>
        <dbReference type="Proteomes" id="UP000186817"/>
    </source>
</evidence>
<feature type="compositionally biased region" description="Basic and acidic residues" evidence="4">
    <location>
        <begin position="58"/>
        <end position="76"/>
    </location>
</feature>
<dbReference type="InterPro" id="IPR042080">
    <property type="entry name" value="RNA_2'-PTrans_N"/>
</dbReference>
<evidence type="ECO:0000256" key="4">
    <source>
        <dbReference type="SAM" id="MobiDB-lite"/>
    </source>
</evidence>
<comment type="caution">
    <text evidence="6">The sequence shown here is derived from an EMBL/GenBank/DDBJ whole genome shotgun (WGS) entry which is preliminary data.</text>
</comment>
<dbReference type="Gene3D" id="1.10.10.970">
    <property type="entry name" value="RNA 2'-phosphotransferase, Tpt1/KptA family, N-terminal domain"/>
    <property type="match status" value="1"/>
</dbReference>
<evidence type="ECO:0000259" key="5">
    <source>
        <dbReference type="Pfam" id="PF05050"/>
    </source>
</evidence>
<protein>
    <recommendedName>
        <fullName evidence="5">Methyltransferase FkbM domain-containing protein</fullName>
    </recommendedName>
</protein>
<dbReference type="Gene3D" id="1.20.5.510">
    <property type="entry name" value="Single helix bin"/>
    <property type="match status" value="1"/>
</dbReference>
<gene>
    <name evidence="6" type="ORF">AK812_SmicGene549</name>
</gene>
<accession>A0A1Q9F6E6</accession>
<feature type="compositionally biased region" description="Basic and acidic residues" evidence="4">
    <location>
        <begin position="1527"/>
        <end position="1536"/>
    </location>
</feature>
<feature type="compositionally biased region" description="Basic and acidic residues" evidence="4">
    <location>
        <begin position="150"/>
        <end position="159"/>
    </location>
</feature>
<dbReference type="Proteomes" id="UP000186817">
    <property type="component" value="Unassembled WGS sequence"/>
</dbReference>
<feature type="compositionally biased region" description="Polar residues" evidence="4">
    <location>
        <begin position="1506"/>
        <end position="1520"/>
    </location>
</feature>
<evidence type="ECO:0000313" key="6">
    <source>
        <dbReference type="EMBL" id="OLQ15246.1"/>
    </source>
</evidence>
<keyword evidence="1" id="KW-0479">Metal-binding</keyword>
<keyword evidence="3" id="KW-0862">Zinc</keyword>
<name>A0A1Q9F6E6_SYMMI</name>
<feature type="region of interest" description="Disordered" evidence="4">
    <location>
        <begin position="125"/>
        <end position="317"/>
    </location>
</feature>
<evidence type="ECO:0000256" key="3">
    <source>
        <dbReference type="ARBA" id="ARBA00022833"/>
    </source>
</evidence>
<dbReference type="InterPro" id="IPR029063">
    <property type="entry name" value="SAM-dependent_MTases_sf"/>
</dbReference>
<dbReference type="InterPro" id="IPR006342">
    <property type="entry name" value="FkbM_mtfrase"/>
</dbReference>
<feature type="region of interest" description="Disordered" evidence="4">
    <location>
        <begin position="1646"/>
        <end position="1667"/>
    </location>
</feature>
<dbReference type="SUPFAM" id="SSF56399">
    <property type="entry name" value="ADP-ribosylation"/>
    <property type="match status" value="1"/>
</dbReference>
<reference evidence="6 7" key="1">
    <citation type="submission" date="2016-02" db="EMBL/GenBank/DDBJ databases">
        <title>Genome analysis of coral dinoflagellate symbionts highlights evolutionary adaptations to a symbiotic lifestyle.</title>
        <authorList>
            <person name="Aranda M."/>
            <person name="Li Y."/>
            <person name="Liew Y.J."/>
            <person name="Baumgarten S."/>
            <person name="Simakov O."/>
            <person name="Wilson M."/>
            <person name="Piel J."/>
            <person name="Ashoor H."/>
            <person name="Bougouffa S."/>
            <person name="Bajic V.B."/>
            <person name="Ryu T."/>
            <person name="Ravasi T."/>
            <person name="Bayer T."/>
            <person name="Micklem G."/>
            <person name="Kim H."/>
            <person name="Bhak J."/>
            <person name="Lajeunesse T.C."/>
            <person name="Voolstra C.R."/>
        </authorList>
    </citation>
    <scope>NUCLEOTIDE SEQUENCE [LARGE SCALE GENOMIC DNA]</scope>
    <source>
        <strain evidence="6 7">CCMP2467</strain>
    </source>
</reference>
<evidence type="ECO:0000256" key="2">
    <source>
        <dbReference type="ARBA" id="ARBA00022771"/>
    </source>
</evidence>
<dbReference type="OrthoDB" id="408213at2759"/>
<dbReference type="Pfam" id="PF05050">
    <property type="entry name" value="Methyltransf_21"/>
    <property type="match status" value="1"/>
</dbReference>
<feature type="domain" description="Methyltransferase FkbM" evidence="5">
    <location>
        <begin position="754"/>
        <end position="832"/>
    </location>
</feature>
<dbReference type="InterPro" id="IPR017907">
    <property type="entry name" value="Znf_RING_CS"/>
</dbReference>
<feature type="compositionally biased region" description="Low complexity" evidence="4">
    <location>
        <begin position="202"/>
        <end position="215"/>
    </location>
</feature>
<feature type="compositionally biased region" description="Low complexity" evidence="4">
    <location>
        <begin position="1492"/>
        <end position="1505"/>
    </location>
</feature>
<dbReference type="SUPFAM" id="SSF53335">
    <property type="entry name" value="S-adenosyl-L-methionine-dependent methyltransferases"/>
    <property type="match status" value="1"/>
</dbReference>
<sequence length="1797" mass="199232">MSEISQIGRLCANERCNFLVTFEESGGFCCKRCYTNHVRFEVRCVCERGHGEKCEKKEARTPDIPRADPVKPKDPLPAEATSKAAMKLQSYAQLKDLRCSKCKAATPGLDETSAKEPFYMKKVIEKQQRRSSMAEGPKPPPHPPPGVVRSRQEASDRRHSSSRPPLTRRRQQARGKSVSEDECEEEVSDERFELKSRFGKPRMVSRCSARSVAARSRSRSLTYSPRKTARAVPVSSCVPRRPRSQSPEFGQPRMVSGGGKRPSPRVRGSREACAAAYQVTEESASESGEDSSGQPSQKLARRGADIPEGRSSSSKAGRLEKMFDLRFEPGAEACLEKFYEIAEHNTTRNLEKGKYSVADLRFRARCRARDPDASSSAPGDTVAQSWLVTVCPEKADTEFLVCQMCFSGQSVEDTMGQNGLWRALYEAEEAVLQRLQSRFGSPQLSAASAGAVLGALDAPPTARFVVGRLREDYCEPQGRLERFLRSLKAAGYTPRSLTVDVGAYCPQRSAEAEVAECFTAAFLHTFGCELEGVLALEASALNVAETVWVLEHALPASCVATVELRQHAVGAQKDLALEAAYETVARMLAEYGGRPAPSHEEYMLRDPQTGKLQAGCLLFANMSSSGSLRSNVAMRAEQMEEGLIKPEDAGKITTRDKNNNPPRIAIKTNDWDQPELQLSTGASNQISYITPVVESEDIKVNLFSGLILFTAGGIIEIQRFFPDTLYWCRFDSCDSKMRLTDPVEAGKEPDQPQRFTEELVTLDTLLDGRGAIDILKVDVDGQEPCVVRGADATLRAGRVAMVIFEVSDLWRRGPCAAQGFPEVVAHFDRLQYDVFLLGRPGPVPVGGMWWHPALDFFGELSELYGECWLDAVAAKRGTGAARATWAQVPWRLIEGLTNQTELAKIRRQRPAEAAEPGQIEGEGDVYEVARSDSRPLPQVEEAASGEVISCIKLNPVPTDEPALHFGLMTAGRRARDGQTTLVRRDRRACTQTLAIGPRVVEDDDILGEDAKEGAEVSVGRSTLPAFVLVAPRDAQSWALALRGYPSYAFDGSGKELWDDIDQAYRKEIEERRPLVLVVETSEGITIDTIGNPKKELLRGLWVDPRLQIEGVLALQARLLLHSRFALQASFDWAGDGMSWISSIAVLQVAMEFWVHECVNLRDGALLAITAKIWDSHIVSGLLRVKNLEELAARAPGFYEGFKGYWALWEVELLAFSMTWGPDRVEVICWRKEFLPTELQASAPARGEHHGYLILEVGDIVDVEFRGESGEDKGWAYGTSSATGLKGWLPVHAVKRLSASPASVPHRSAPDLDGLSRKLAAALRYPDNTKFRVDQNGWASVEEVKRYLQCRHHHPDLLERVVAESFKDSEPRFEFDQTRLLVRARWRKTRTSQTSPPEFAAADVAGYLGFRDARAWRVAQKLMPAPALRLKPPCSACGRNDSHRECGLPCGHKVCKGCAFKSNRCAVENCRRLRRHQYDFTEVNSSNANTSDPRSSGAGSSNANPSDGRSSGTSHNRNASTAVWWHSRPRETKERPWTDSGIDNLENRFAAHIQNKSGIASDTRYWKFHNTNQGFTCKVWVLSGNPVYQTPTDDDLDRAAVHRINFAAVSCTAECVQLRPQFSQIFEGIGVTHRLWISSVSQYPGTLSRKRVQPSPSGEGDLGSASLPSKRFTDAWKMPDDETKTFGQMVDDFEAELGSEFFEPPALRAGALVAEGLDRLRADAAKAANLKEFRHFFVDVNGSLGGNAAEERGRFLYRDFAFGVNQTSIWSMRTRNYNAQTLRSHACLVRVCESKSLY</sequence>
<dbReference type="Gene3D" id="3.40.50.150">
    <property type="entry name" value="Vaccinia Virus protein VP39"/>
    <property type="match status" value="1"/>
</dbReference>
<dbReference type="GO" id="GO:0008270">
    <property type="term" value="F:zinc ion binding"/>
    <property type="evidence" value="ECO:0007669"/>
    <property type="project" value="UniProtKB-KW"/>
</dbReference>
<feature type="compositionally biased region" description="Polar residues" evidence="4">
    <location>
        <begin position="1481"/>
        <end position="1491"/>
    </location>
</feature>